<feature type="domain" description="HTH luxR-type" evidence="4">
    <location>
        <begin position="145"/>
        <end position="210"/>
    </location>
</feature>
<dbReference type="SMART" id="SM00448">
    <property type="entry name" value="REC"/>
    <property type="match status" value="1"/>
</dbReference>
<reference evidence="7" key="1">
    <citation type="journal article" date="2019" name="Int. J. Syst. Evol. Microbiol.">
        <title>The Global Catalogue of Microorganisms (GCM) 10K type strain sequencing project: providing services to taxonomists for standard genome sequencing and annotation.</title>
        <authorList>
            <consortium name="The Broad Institute Genomics Platform"/>
            <consortium name="The Broad Institute Genome Sequencing Center for Infectious Disease"/>
            <person name="Wu L."/>
            <person name="Ma J."/>
        </authorList>
    </citation>
    <scope>NUCLEOTIDE SEQUENCE [LARGE SCALE GENOMIC DNA]</scope>
    <source>
        <strain evidence="7">CCUG 58127</strain>
    </source>
</reference>
<feature type="modified residue" description="4-aspartylphosphate" evidence="3">
    <location>
        <position position="58"/>
    </location>
</feature>
<dbReference type="SUPFAM" id="SSF52172">
    <property type="entry name" value="CheY-like"/>
    <property type="match status" value="1"/>
</dbReference>
<dbReference type="Proteomes" id="UP001596298">
    <property type="component" value="Unassembled WGS sequence"/>
</dbReference>
<dbReference type="CDD" id="cd17535">
    <property type="entry name" value="REC_NarL-like"/>
    <property type="match status" value="1"/>
</dbReference>
<comment type="caution">
    <text evidence="6">The sequence shown here is derived from an EMBL/GenBank/DDBJ whole genome shotgun (WGS) entry which is preliminary data.</text>
</comment>
<dbReference type="InterPro" id="IPR058245">
    <property type="entry name" value="NreC/VraR/RcsB-like_REC"/>
</dbReference>
<dbReference type="PROSITE" id="PS50110">
    <property type="entry name" value="RESPONSE_REGULATORY"/>
    <property type="match status" value="1"/>
</dbReference>
<evidence type="ECO:0000313" key="7">
    <source>
        <dbReference type="Proteomes" id="UP001596298"/>
    </source>
</evidence>
<evidence type="ECO:0000256" key="1">
    <source>
        <dbReference type="ARBA" id="ARBA00022553"/>
    </source>
</evidence>
<dbReference type="Gene3D" id="3.40.50.2300">
    <property type="match status" value="1"/>
</dbReference>
<dbReference type="PRINTS" id="PR00038">
    <property type="entry name" value="HTHLUXR"/>
</dbReference>
<proteinExistence type="predicted"/>
<dbReference type="CDD" id="cd06170">
    <property type="entry name" value="LuxR_C_like"/>
    <property type="match status" value="1"/>
</dbReference>
<gene>
    <name evidence="6" type="ORF">ACFQDH_13225</name>
</gene>
<keyword evidence="1 3" id="KW-0597">Phosphoprotein</keyword>
<feature type="domain" description="Response regulatory" evidence="5">
    <location>
        <begin position="7"/>
        <end position="123"/>
    </location>
</feature>
<name>A0ABW2AHI7_9MICO</name>
<dbReference type="RefSeq" id="WP_382402012.1">
    <property type="nucleotide sequence ID" value="NZ_JBHSWH010000001.1"/>
</dbReference>
<evidence type="ECO:0000256" key="2">
    <source>
        <dbReference type="ARBA" id="ARBA00023125"/>
    </source>
</evidence>
<accession>A0ABW2AHI7</accession>
<keyword evidence="2" id="KW-0238">DNA-binding</keyword>
<dbReference type="InterPro" id="IPR001789">
    <property type="entry name" value="Sig_transdc_resp-reg_receiver"/>
</dbReference>
<evidence type="ECO:0000259" key="5">
    <source>
        <dbReference type="PROSITE" id="PS50110"/>
    </source>
</evidence>
<dbReference type="PROSITE" id="PS00622">
    <property type="entry name" value="HTH_LUXR_1"/>
    <property type="match status" value="1"/>
</dbReference>
<protein>
    <submittedName>
        <fullName evidence="6">Response regulator</fullName>
    </submittedName>
</protein>
<dbReference type="PANTHER" id="PTHR43214">
    <property type="entry name" value="TWO-COMPONENT RESPONSE REGULATOR"/>
    <property type="match status" value="1"/>
</dbReference>
<organism evidence="6 7">
    <name type="scientific">Flexivirga alba</name>
    <dbReference type="NCBI Taxonomy" id="702742"/>
    <lineage>
        <taxon>Bacteria</taxon>
        <taxon>Bacillati</taxon>
        <taxon>Actinomycetota</taxon>
        <taxon>Actinomycetes</taxon>
        <taxon>Micrococcales</taxon>
        <taxon>Dermacoccaceae</taxon>
        <taxon>Flexivirga</taxon>
    </lineage>
</organism>
<dbReference type="EMBL" id="JBHSWH010000001">
    <property type="protein sequence ID" value="MFC6706193.1"/>
    <property type="molecule type" value="Genomic_DNA"/>
</dbReference>
<sequence length="218" mass="23274">MSTAPIQLIIVDDHPMFREGVRFALSAFHDIEVIAEAENGTQAVELAAELQPDVVVMDLHLPGLLGVDATRQITAQSPHIAVLALTMFEDDASVAATMRAGARGYLVKGADGAAIARAVRAVAEGDIILGPRVAKHVQELLATTPAATFTELSPREREVLALLADGRNNTDIAHSLDISEKTVRNHVSNVFAKLRVADRAAAIIRAREAGLGERHDRG</sequence>
<dbReference type="SUPFAM" id="SSF46894">
    <property type="entry name" value="C-terminal effector domain of the bipartite response regulators"/>
    <property type="match status" value="1"/>
</dbReference>
<dbReference type="InterPro" id="IPR016032">
    <property type="entry name" value="Sig_transdc_resp-reg_C-effctor"/>
</dbReference>
<dbReference type="SMART" id="SM00421">
    <property type="entry name" value="HTH_LUXR"/>
    <property type="match status" value="1"/>
</dbReference>
<evidence type="ECO:0000259" key="4">
    <source>
        <dbReference type="PROSITE" id="PS50043"/>
    </source>
</evidence>
<evidence type="ECO:0000313" key="6">
    <source>
        <dbReference type="EMBL" id="MFC6706193.1"/>
    </source>
</evidence>
<dbReference type="InterPro" id="IPR039420">
    <property type="entry name" value="WalR-like"/>
</dbReference>
<evidence type="ECO:0000256" key="3">
    <source>
        <dbReference type="PROSITE-ProRule" id="PRU00169"/>
    </source>
</evidence>
<dbReference type="InterPro" id="IPR000792">
    <property type="entry name" value="Tscrpt_reg_LuxR_C"/>
</dbReference>
<dbReference type="InterPro" id="IPR011006">
    <property type="entry name" value="CheY-like_superfamily"/>
</dbReference>
<dbReference type="Pfam" id="PF00072">
    <property type="entry name" value="Response_reg"/>
    <property type="match status" value="1"/>
</dbReference>
<keyword evidence="7" id="KW-1185">Reference proteome</keyword>
<dbReference type="Pfam" id="PF00196">
    <property type="entry name" value="GerE"/>
    <property type="match status" value="1"/>
</dbReference>
<dbReference type="PROSITE" id="PS50043">
    <property type="entry name" value="HTH_LUXR_2"/>
    <property type="match status" value="1"/>
</dbReference>